<dbReference type="Gene3D" id="3.30.410.40">
    <property type="match status" value="1"/>
</dbReference>
<reference evidence="7 8" key="1">
    <citation type="journal article" date="2018" name="Microbiome">
        <title>Fine metagenomic profile of the Mediterranean stratified and mixed water columns revealed by assembly and recruitment.</title>
        <authorList>
            <person name="Haro-Moreno J.M."/>
            <person name="Lopez-Perez M."/>
            <person name="De La Torre J.R."/>
            <person name="Picazo A."/>
            <person name="Camacho A."/>
            <person name="Rodriguez-Valera F."/>
        </authorList>
    </citation>
    <scope>NUCLEOTIDE SEQUENCE [LARGE SCALE GENOMIC DNA]</scope>
    <source>
        <strain evidence="7">MED-G50</strain>
    </source>
</reference>
<evidence type="ECO:0000256" key="4">
    <source>
        <dbReference type="ARBA" id="ARBA00022827"/>
    </source>
</evidence>
<evidence type="ECO:0000256" key="1">
    <source>
        <dbReference type="ARBA" id="ARBA00001974"/>
    </source>
</evidence>
<dbReference type="Pfam" id="PF05199">
    <property type="entry name" value="GMC_oxred_C"/>
    <property type="match status" value="1"/>
</dbReference>
<accession>A0A368EJ29</accession>
<dbReference type="InterPro" id="IPR012132">
    <property type="entry name" value="GMC_OxRdtase"/>
</dbReference>
<sequence length="531" mass="58248">MNGNYGNDTYDYIVIGGGSSGCIIAGRLAEEGGHSVLLIEAGEAAENNPETFTDNGFQISFANDALLHDRLTIKQAACGDQEIFVGSGRGMGGSGSINGMVYTRGDKHDYAQWPQGWQWDDNLPFFKKLEDRLGIQTKEPTVLTEKILGAAEMTGFMRKNELNDGELCGYFGYNTLNNVNGRRSSYVAFLKESNSQNIRVETEAKLEKVNFKGKRAVSISYKQNGISHAAECNKEVIFCAGTLETPKLLMLSGLGPADQLAKFGIPIVQDIPSIGRNLQDHTCVNILFKGKKNADFFHPQIYGFDRMNRHTDLPEGQADVCFTSVASKITIKAAALRLAPFEILSGKARFGGLARSLLRVAIQFVFRLPLISAPLDKAYGLVVIFGKPFSRGTVSLASNNHEDTAIIDPAYYSDPRDLQTMTNGVLRMMEISKQPQLMDWGNTVMSSGADAEDLEKLHEYIFKNTMTCYHYVGTCSMGDGDDYPVDTELRLKGTENIRIGDASTIPVVPVSATNAPTMMLAYRAAELILQN</sequence>
<keyword evidence="4 5" id="KW-0274">FAD</keyword>
<dbReference type="InterPro" id="IPR036188">
    <property type="entry name" value="FAD/NAD-bd_sf"/>
</dbReference>
<dbReference type="AlphaFoldDB" id="A0A368EJ29"/>
<feature type="domain" description="Glucose-methanol-choline oxidoreductase N-terminal" evidence="6">
    <location>
        <begin position="241"/>
        <end position="255"/>
    </location>
</feature>
<evidence type="ECO:0000259" key="6">
    <source>
        <dbReference type="PROSITE" id="PS00624"/>
    </source>
</evidence>
<dbReference type="InterPro" id="IPR000172">
    <property type="entry name" value="GMC_OxRdtase_N"/>
</dbReference>
<evidence type="ECO:0000256" key="3">
    <source>
        <dbReference type="ARBA" id="ARBA00022630"/>
    </source>
</evidence>
<dbReference type="Pfam" id="PF00732">
    <property type="entry name" value="GMC_oxred_N"/>
    <property type="match status" value="1"/>
</dbReference>
<dbReference type="InterPro" id="IPR007867">
    <property type="entry name" value="GMC_OxRtase_C"/>
</dbReference>
<name>A0A368EJ29_9PROT</name>
<evidence type="ECO:0000313" key="7">
    <source>
        <dbReference type="EMBL" id="RCL83013.1"/>
    </source>
</evidence>
<comment type="cofactor">
    <cofactor evidence="1 5">
        <name>FAD</name>
        <dbReference type="ChEBI" id="CHEBI:57692"/>
    </cofactor>
</comment>
<dbReference type="GO" id="GO:0016614">
    <property type="term" value="F:oxidoreductase activity, acting on CH-OH group of donors"/>
    <property type="evidence" value="ECO:0007669"/>
    <property type="project" value="InterPro"/>
</dbReference>
<dbReference type="GO" id="GO:0050660">
    <property type="term" value="F:flavin adenine dinucleotide binding"/>
    <property type="evidence" value="ECO:0007669"/>
    <property type="project" value="InterPro"/>
</dbReference>
<dbReference type="PROSITE" id="PS00624">
    <property type="entry name" value="GMC_OXRED_2"/>
    <property type="match status" value="1"/>
</dbReference>
<dbReference type="SUPFAM" id="SSF51905">
    <property type="entry name" value="FAD/NAD(P)-binding domain"/>
    <property type="match status" value="1"/>
</dbReference>
<organism evidence="7 8">
    <name type="scientific">PS1 clade bacterium</name>
    <dbReference type="NCBI Taxonomy" id="2175152"/>
    <lineage>
        <taxon>Bacteria</taxon>
        <taxon>Pseudomonadati</taxon>
        <taxon>Pseudomonadota</taxon>
        <taxon>Alphaproteobacteria</taxon>
        <taxon>PS1 clade</taxon>
    </lineage>
</organism>
<dbReference type="SUPFAM" id="SSF54373">
    <property type="entry name" value="FAD-linked reductases, C-terminal domain"/>
    <property type="match status" value="1"/>
</dbReference>
<dbReference type="Proteomes" id="UP000252289">
    <property type="component" value="Unassembled WGS sequence"/>
</dbReference>
<comment type="similarity">
    <text evidence="2">Belongs to the GMC oxidoreductase family.</text>
</comment>
<dbReference type="PIRSF" id="PIRSF000137">
    <property type="entry name" value="Alcohol_oxidase"/>
    <property type="match status" value="1"/>
</dbReference>
<proteinExistence type="inferred from homology"/>
<keyword evidence="3" id="KW-0285">Flavoprotein</keyword>
<protein>
    <submittedName>
        <fullName evidence="7">GMC family oxidoreductase</fullName>
    </submittedName>
</protein>
<dbReference type="PANTHER" id="PTHR11552:SF147">
    <property type="entry name" value="CHOLINE DEHYDROGENASE, MITOCHONDRIAL"/>
    <property type="match status" value="1"/>
</dbReference>
<dbReference type="PANTHER" id="PTHR11552">
    <property type="entry name" value="GLUCOSE-METHANOL-CHOLINE GMC OXIDOREDUCTASE"/>
    <property type="match status" value="1"/>
</dbReference>
<gene>
    <name evidence="7" type="ORF">DBW64_06095</name>
</gene>
<evidence type="ECO:0000256" key="5">
    <source>
        <dbReference type="PIRSR" id="PIRSR000137-2"/>
    </source>
</evidence>
<comment type="caution">
    <text evidence="7">The sequence shown here is derived from an EMBL/GenBank/DDBJ whole genome shotgun (WGS) entry which is preliminary data.</text>
</comment>
<feature type="binding site" evidence="5">
    <location>
        <begin position="98"/>
        <end position="101"/>
    </location>
    <ligand>
        <name>FAD</name>
        <dbReference type="ChEBI" id="CHEBI:57692"/>
    </ligand>
</feature>
<dbReference type="EMBL" id="QOQK01000039">
    <property type="protein sequence ID" value="RCL83013.1"/>
    <property type="molecule type" value="Genomic_DNA"/>
</dbReference>
<evidence type="ECO:0000313" key="8">
    <source>
        <dbReference type="Proteomes" id="UP000252289"/>
    </source>
</evidence>
<dbReference type="Gene3D" id="3.50.50.60">
    <property type="entry name" value="FAD/NAD(P)-binding domain"/>
    <property type="match status" value="1"/>
</dbReference>
<evidence type="ECO:0000256" key="2">
    <source>
        <dbReference type="ARBA" id="ARBA00010790"/>
    </source>
</evidence>